<dbReference type="eggNOG" id="ENOG502SYM1">
    <property type="taxonomic scope" value="Eukaryota"/>
</dbReference>
<proteinExistence type="predicted"/>
<evidence type="ECO:0008006" key="6">
    <source>
        <dbReference type="Google" id="ProtNLM"/>
    </source>
</evidence>
<keyword evidence="2" id="KW-0812">Transmembrane</keyword>
<keyword evidence="2" id="KW-0472">Membrane</keyword>
<dbReference type="InParanoid" id="F0XRB0"/>
<gene>
    <name evidence="4" type="ORF">CMQ_318</name>
</gene>
<dbReference type="AlphaFoldDB" id="F0XRB0"/>
<evidence type="ECO:0000313" key="5">
    <source>
        <dbReference type="Proteomes" id="UP000007796"/>
    </source>
</evidence>
<keyword evidence="2" id="KW-1133">Transmembrane helix</keyword>
<reference evidence="4 5" key="1">
    <citation type="journal article" date="2011" name="Proc. Natl. Acad. Sci. U.S.A.">
        <title>Genome and transcriptome analyses of the mountain pine beetle-fungal symbiont Grosmannia clavigera, a lodgepole pine pathogen.</title>
        <authorList>
            <person name="DiGuistini S."/>
            <person name="Wang Y."/>
            <person name="Liao N.Y."/>
            <person name="Taylor G."/>
            <person name="Tanguay P."/>
            <person name="Feau N."/>
            <person name="Henrissat B."/>
            <person name="Chan S.K."/>
            <person name="Hesse-Orce U."/>
            <person name="Alamouti S.M."/>
            <person name="Tsui C.K.M."/>
            <person name="Docking R.T."/>
            <person name="Levasseur A."/>
            <person name="Haridas S."/>
            <person name="Robertson G."/>
            <person name="Birol I."/>
            <person name="Holt R.A."/>
            <person name="Marra M.A."/>
            <person name="Hamelin R.C."/>
            <person name="Hirst M."/>
            <person name="Jones S.J.M."/>
            <person name="Bohlmann J."/>
            <person name="Breuil C."/>
        </authorList>
    </citation>
    <scope>NUCLEOTIDE SEQUENCE [LARGE SCALE GENOMIC DNA]</scope>
    <source>
        <strain evidence="5">kw1407 / UAMH 11150</strain>
    </source>
</reference>
<evidence type="ECO:0000256" key="1">
    <source>
        <dbReference type="SAM" id="MobiDB-lite"/>
    </source>
</evidence>
<dbReference type="Proteomes" id="UP000007796">
    <property type="component" value="Unassembled WGS sequence"/>
</dbReference>
<dbReference type="HOGENOM" id="CLU_031222_2_0_1"/>
<feature type="signal peptide" evidence="3">
    <location>
        <begin position="1"/>
        <end position="34"/>
    </location>
</feature>
<feature type="chain" id="PRO_5003261012" description="Lpxtg-domain-containing protein" evidence="3">
    <location>
        <begin position="35"/>
        <end position="608"/>
    </location>
</feature>
<dbReference type="OrthoDB" id="5426678at2759"/>
<keyword evidence="3" id="KW-0732">Signal</keyword>
<dbReference type="EMBL" id="GL629807">
    <property type="protein sequence ID" value="EFX00001.1"/>
    <property type="molecule type" value="Genomic_DNA"/>
</dbReference>
<evidence type="ECO:0000256" key="3">
    <source>
        <dbReference type="SAM" id="SignalP"/>
    </source>
</evidence>
<accession>F0XRB0</accession>
<keyword evidence="5" id="KW-1185">Reference proteome</keyword>
<dbReference type="GeneID" id="25976251"/>
<feature type="transmembrane region" description="Helical" evidence="2">
    <location>
        <begin position="249"/>
        <end position="271"/>
    </location>
</feature>
<name>F0XRB0_GROCL</name>
<evidence type="ECO:0000313" key="4">
    <source>
        <dbReference type="EMBL" id="EFX00001.1"/>
    </source>
</evidence>
<sequence>MAARRPRFPSLRIPSVPGCVLLLSLAVQPRLTSGIQVTPNSPCSSICIDSSDLDVSDPNSSNTLKADLSCQDSDFTSSTVGQKWTSCLSCLQNSTFSQGSENDQGWFFYNLRYNFDYCIFGYPNGSDTGTNPCQTTTACGQLLNALEDGIPGMGNHSEFDYCSVDSSTMTGSAYSQCLSCVSALDSGVTVSNALVALEAGCIQKPSGELVVGLSDSVFATTVISITSASSTASSTSSRSRGSHIRTTTAAAIAIVAVVIVAAISAVTFVLYRKRRAQRRRSGGFGNGSQGIKIDSLGLGGCDIGSPIPGGTFSGGLNRMSYLQPMSMASTMMQNESTLEKRMGRPGLASESPLHVGMQFAPASESRRDMSESQLLPLSPSPYTVTSDLACPPASHPQARLPELPQLTTLLPRTSRKEPLPTSAAAAASLQHLSPMSPPSAFTHTPSSQGGYYGGGNRISPTMYDSPVFSTPTSATALLPAATAAFPDASMSPTAQLRQQQAQALFAPYMPAAYRPNAEDGGGYSGFGGLGIVSGSMPSQPSTDLPPRPLHNSGFHGATSPDSMGHLERMDLELVQQANVPGRKKAKKGGSPESTQSIKVDFPGPPGRR</sequence>
<protein>
    <recommendedName>
        <fullName evidence="6">Lpxtg-domain-containing protein</fullName>
    </recommendedName>
</protein>
<organism evidence="5">
    <name type="scientific">Grosmannia clavigera (strain kw1407 / UAMH 11150)</name>
    <name type="common">Blue stain fungus</name>
    <name type="synonym">Graphiocladiella clavigera</name>
    <dbReference type="NCBI Taxonomy" id="655863"/>
    <lineage>
        <taxon>Eukaryota</taxon>
        <taxon>Fungi</taxon>
        <taxon>Dikarya</taxon>
        <taxon>Ascomycota</taxon>
        <taxon>Pezizomycotina</taxon>
        <taxon>Sordariomycetes</taxon>
        <taxon>Sordariomycetidae</taxon>
        <taxon>Ophiostomatales</taxon>
        <taxon>Ophiostomataceae</taxon>
        <taxon>Leptographium</taxon>
    </lineage>
</organism>
<feature type="region of interest" description="Disordered" evidence="1">
    <location>
        <begin position="534"/>
        <end position="608"/>
    </location>
</feature>
<evidence type="ECO:0000256" key="2">
    <source>
        <dbReference type="SAM" id="Phobius"/>
    </source>
</evidence>
<dbReference type="RefSeq" id="XP_014169166.1">
    <property type="nucleotide sequence ID" value="XM_014313691.1"/>
</dbReference>